<evidence type="ECO:0000256" key="17">
    <source>
        <dbReference type="ARBA" id="ARBA00030592"/>
    </source>
</evidence>
<dbReference type="GO" id="GO:0004326">
    <property type="term" value="F:tetrahydrofolylpolyglutamate synthase activity"/>
    <property type="evidence" value="ECO:0007669"/>
    <property type="project" value="UniProtKB-EC"/>
</dbReference>
<evidence type="ECO:0000256" key="22">
    <source>
        <dbReference type="ARBA" id="ARBA00049161"/>
    </source>
</evidence>
<proteinExistence type="inferred from homology"/>
<organism evidence="26 27">
    <name type="scientific">Cognatilysobacter bugurensis</name>
    <dbReference type="NCBI Taxonomy" id="543356"/>
    <lineage>
        <taxon>Bacteria</taxon>
        <taxon>Pseudomonadati</taxon>
        <taxon>Pseudomonadota</taxon>
        <taxon>Gammaproteobacteria</taxon>
        <taxon>Lysobacterales</taxon>
        <taxon>Lysobacteraceae</taxon>
        <taxon>Cognatilysobacter</taxon>
    </lineage>
</organism>
<evidence type="ECO:0000256" key="5">
    <source>
        <dbReference type="ARBA" id="ARBA00008276"/>
    </source>
</evidence>
<evidence type="ECO:0000256" key="18">
    <source>
        <dbReference type="ARBA" id="ARBA00032510"/>
    </source>
</evidence>
<dbReference type="Proteomes" id="UP000646426">
    <property type="component" value="Unassembled WGS sequence"/>
</dbReference>
<keyword evidence="12 23" id="KW-0547">Nucleotide-binding</keyword>
<dbReference type="EC" id="6.3.2.17" evidence="8"/>
<keyword evidence="14" id="KW-0460">Magnesium</keyword>
<evidence type="ECO:0000256" key="11">
    <source>
        <dbReference type="ARBA" id="ARBA00022723"/>
    </source>
</evidence>
<evidence type="ECO:0000256" key="10">
    <source>
        <dbReference type="ARBA" id="ARBA00022598"/>
    </source>
</evidence>
<comment type="function">
    <text evidence="2">Functions in two distinct reactions of the de novo folate biosynthetic pathway. Catalyzes the addition of a glutamate residue to dihydropteroate (7,8-dihydropteroate or H2Pte) to form dihydrofolate (7,8-dihydrofolate monoglutamate or H2Pte-Glu). Also catalyzes successive additions of L-glutamate to tetrahydrofolate or 10-formyltetrahydrofolate or 5,10-methylenetetrahydrofolate, leading to folylpolyglutamate derivatives.</text>
</comment>
<comment type="catalytic activity">
    <reaction evidence="20">
        <text>10-formyltetrahydrofolyl-(gamma-L-Glu)(n) + L-glutamate + ATP = 10-formyltetrahydrofolyl-(gamma-L-Glu)(n+1) + ADP + phosphate + H(+)</text>
        <dbReference type="Rhea" id="RHEA:51904"/>
        <dbReference type="Rhea" id="RHEA-COMP:13088"/>
        <dbReference type="Rhea" id="RHEA-COMP:14300"/>
        <dbReference type="ChEBI" id="CHEBI:15378"/>
        <dbReference type="ChEBI" id="CHEBI:29985"/>
        <dbReference type="ChEBI" id="CHEBI:30616"/>
        <dbReference type="ChEBI" id="CHEBI:43474"/>
        <dbReference type="ChEBI" id="CHEBI:134413"/>
        <dbReference type="ChEBI" id="CHEBI:456216"/>
        <dbReference type="EC" id="6.3.2.17"/>
    </reaction>
</comment>
<evidence type="ECO:0000259" key="25">
    <source>
        <dbReference type="Pfam" id="PF08245"/>
    </source>
</evidence>
<dbReference type="SUPFAM" id="SSF53623">
    <property type="entry name" value="MurD-like peptide ligases, catalytic domain"/>
    <property type="match status" value="1"/>
</dbReference>
<dbReference type="GO" id="GO:0046656">
    <property type="term" value="P:folic acid biosynthetic process"/>
    <property type="evidence" value="ECO:0007669"/>
    <property type="project" value="UniProtKB-KW"/>
</dbReference>
<dbReference type="InterPro" id="IPR013221">
    <property type="entry name" value="Mur_ligase_cen"/>
</dbReference>
<reference evidence="26" key="1">
    <citation type="journal article" date="2014" name="Int. J. Syst. Evol. Microbiol.">
        <title>Complete genome sequence of Corynebacterium casei LMG S-19264T (=DSM 44701T), isolated from a smear-ripened cheese.</title>
        <authorList>
            <consortium name="US DOE Joint Genome Institute (JGI-PGF)"/>
            <person name="Walter F."/>
            <person name="Albersmeier A."/>
            <person name="Kalinowski J."/>
            <person name="Ruckert C."/>
        </authorList>
    </citation>
    <scope>NUCLEOTIDE SEQUENCE</scope>
    <source>
        <strain evidence="26">KCTC 23077</strain>
    </source>
</reference>
<evidence type="ECO:0000313" key="26">
    <source>
        <dbReference type="EMBL" id="GHA68272.1"/>
    </source>
</evidence>
<feature type="domain" description="Mur ligase central" evidence="25">
    <location>
        <begin position="64"/>
        <end position="215"/>
    </location>
</feature>
<evidence type="ECO:0000313" key="27">
    <source>
        <dbReference type="Proteomes" id="UP000646426"/>
    </source>
</evidence>
<evidence type="ECO:0000256" key="6">
    <source>
        <dbReference type="ARBA" id="ARBA00011245"/>
    </source>
</evidence>
<comment type="pathway">
    <text evidence="3">Cofactor biosynthesis; tetrahydrofolate biosynthesis; 7,8-dihydrofolate from 2-amino-4-hydroxy-6-hydroxymethyl-7,8-dihydropteridine diphosphate and 4-aminobenzoate: step 2/2.</text>
</comment>
<dbReference type="GO" id="GO:0046872">
    <property type="term" value="F:metal ion binding"/>
    <property type="evidence" value="ECO:0007669"/>
    <property type="project" value="UniProtKB-KW"/>
</dbReference>
<dbReference type="PROSITE" id="PS01012">
    <property type="entry name" value="FOLYLPOLYGLU_SYNT_2"/>
    <property type="match status" value="1"/>
</dbReference>
<comment type="catalytic activity">
    <reaction evidence="22">
        <text>7,8-dihydropteroate + L-glutamate + ATP = 7,8-dihydrofolate + ADP + phosphate + H(+)</text>
        <dbReference type="Rhea" id="RHEA:23584"/>
        <dbReference type="ChEBI" id="CHEBI:15378"/>
        <dbReference type="ChEBI" id="CHEBI:17839"/>
        <dbReference type="ChEBI" id="CHEBI:29985"/>
        <dbReference type="ChEBI" id="CHEBI:30616"/>
        <dbReference type="ChEBI" id="CHEBI:43474"/>
        <dbReference type="ChEBI" id="CHEBI:57451"/>
        <dbReference type="ChEBI" id="CHEBI:456216"/>
        <dbReference type="EC" id="6.3.2.12"/>
    </reaction>
</comment>
<dbReference type="EC" id="6.3.2.12" evidence="7"/>
<dbReference type="GO" id="GO:0008841">
    <property type="term" value="F:dihydrofolate synthase activity"/>
    <property type="evidence" value="ECO:0007669"/>
    <property type="project" value="UniProtKB-EC"/>
</dbReference>
<keyword evidence="10 23" id="KW-0436">Ligase</keyword>
<dbReference type="Pfam" id="PF02875">
    <property type="entry name" value="Mur_ligase_C"/>
    <property type="match status" value="1"/>
</dbReference>
<evidence type="ECO:0000256" key="1">
    <source>
        <dbReference type="ARBA" id="ARBA00001946"/>
    </source>
</evidence>
<dbReference type="Gene3D" id="3.40.1190.10">
    <property type="entry name" value="Mur-like, catalytic domain"/>
    <property type="match status" value="1"/>
</dbReference>
<evidence type="ECO:0000256" key="19">
    <source>
        <dbReference type="ARBA" id="ARBA00047493"/>
    </source>
</evidence>
<evidence type="ECO:0000256" key="3">
    <source>
        <dbReference type="ARBA" id="ARBA00004799"/>
    </source>
</evidence>
<dbReference type="GO" id="GO:0005524">
    <property type="term" value="F:ATP binding"/>
    <property type="evidence" value="ECO:0007669"/>
    <property type="project" value="UniProtKB-KW"/>
</dbReference>
<sequence length="438" mass="46644">MYTVALADNARPLESCTPMPRTLTDWLEYIERQHPKSIELGLERIRAVAGRLGLGRPAARVITIGGTNGKGSTVAFVESIAREAGLRVGAYTSPHLLAYNERVRIDARDVDDAALFDAFEAVEAARGDTPLTYFEYGTLAALLIFERSELDLVVLEVGLGGRLDATNLVDADAAIVTTVDIDHQDWLGPDRESIGREKAGIARAWKPLILGDDDPPSSVLGHAYAIGASALRIGCDFFVEPHESGWRWREVGCELELPQPQLAAPAQLRNAAVAIAALRSLDFDIEPAAFARGVANARIAGRLQRFECDGVEVIVDVAHNPQAARELAAWLEQSPPRGAVHAVFAALADKDARGIVEALASQVAHWHLAGLAPHGPRATDAYALAARLDGTAASTAPRHADVAVALDAALATAAPSDRVLVFGSFHTVADALRRLGAG</sequence>
<evidence type="ECO:0000256" key="8">
    <source>
        <dbReference type="ARBA" id="ARBA00013025"/>
    </source>
</evidence>
<dbReference type="Gene3D" id="3.90.190.20">
    <property type="entry name" value="Mur ligase, C-terminal domain"/>
    <property type="match status" value="1"/>
</dbReference>
<gene>
    <name evidence="26" type="primary">folC</name>
    <name evidence="26" type="ORF">GCM10007067_00090</name>
</gene>
<dbReference type="PANTHER" id="PTHR11136:SF0">
    <property type="entry name" value="DIHYDROFOLATE SYNTHETASE-RELATED"/>
    <property type="match status" value="1"/>
</dbReference>
<evidence type="ECO:0000256" key="12">
    <source>
        <dbReference type="ARBA" id="ARBA00022741"/>
    </source>
</evidence>
<keyword evidence="13 23" id="KW-0067">ATP-binding</keyword>
<feature type="domain" description="Mur ligase C-terminal" evidence="24">
    <location>
        <begin position="301"/>
        <end position="425"/>
    </location>
</feature>
<dbReference type="SUPFAM" id="SSF53244">
    <property type="entry name" value="MurD-like peptide ligases, peptide-binding domain"/>
    <property type="match status" value="1"/>
</dbReference>
<dbReference type="InterPro" id="IPR018109">
    <property type="entry name" value="Folylpolyglutamate_synth_CS"/>
</dbReference>
<dbReference type="FunFam" id="3.40.1190.10:FF:000004">
    <property type="entry name" value="Dihydrofolate synthase/folylpolyglutamate synthase"/>
    <property type="match status" value="1"/>
</dbReference>
<dbReference type="EMBL" id="BMYD01000001">
    <property type="protein sequence ID" value="GHA68272.1"/>
    <property type="molecule type" value="Genomic_DNA"/>
</dbReference>
<comment type="caution">
    <text evidence="26">The sequence shown here is derived from an EMBL/GenBank/DDBJ whole genome shotgun (WGS) entry which is preliminary data.</text>
</comment>
<keyword evidence="15" id="KW-0289">Folate biosynthesis</keyword>
<dbReference type="InterPro" id="IPR036615">
    <property type="entry name" value="Mur_ligase_C_dom_sf"/>
</dbReference>
<comment type="similarity">
    <text evidence="5 23">Belongs to the folylpolyglutamate synthase family.</text>
</comment>
<evidence type="ECO:0000256" key="21">
    <source>
        <dbReference type="ARBA" id="ARBA00049035"/>
    </source>
</evidence>
<dbReference type="GO" id="GO:0005737">
    <property type="term" value="C:cytoplasm"/>
    <property type="evidence" value="ECO:0007669"/>
    <property type="project" value="TreeGrafter"/>
</dbReference>
<reference evidence="26" key="2">
    <citation type="submission" date="2020-09" db="EMBL/GenBank/DDBJ databases">
        <authorList>
            <person name="Sun Q."/>
            <person name="Kim S."/>
        </authorList>
    </citation>
    <scope>NUCLEOTIDE SEQUENCE</scope>
    <source>
        <strain evidence="26">KCTC 23077</strain>
    </source>
</reference>
<dbReference type="InterPro" id="IPR004101">
    <property type="entry name" value="Mur_ligase_C"/>
</dbReference>
<evidence type="ECO:0000256" key="14">
    <source>
        <dbReference type="ARBA" id="ARBA00022842"/>
    </source>
</evidence>
<dbReference type="InterPro" id="IPR001645">
    <property type="entry name" value="Folylpolyglutamate_synth"/>
</dbReference>
<dbReference type="Pfam" id="PF08245">
    <property type="entry name" value="Mur_ligase_M"/>
    <property type="match status" value="1"/>
</dbReference>
<evidence type="ECO:0000256" key="16">
    <source>
        <dbReference type="ARBA" id="ARBA00030048"/>
    </source>
</evidence>
<evidence type="ECO:0000256" key="15">
    <source>
        <dbReference type="ARBA" id="ARBA00022909"/>
    </source>
</evidence>
<dbReference type="InterPro" id="IPR036565">
    <property type="entry name" value="Mur-like_cat_sf"/>
</dbReference>
<evidence type="ECO:0000256" key="4">
    <source>
        <dbReference type="ARBA" id="ARBA00005150"/>
    </source>
</evidence>
<comment type="cofactor">
    <cofactor evidence="1">
        <name>Mg(2+)</name>
        <dbReference type="ChEBI" id="CHEBI:18420"/>
    </cofactor>
</comment>
<comment type="catalytic activity">
    <reaction evidence="21">
        <text>(6R)-5,10-methylenetetrahydrofolyl-(gamma-L-Glu)(n) + L-glutamate + ATP = (6R)-5,10-methylenetetrahydrofolyl-(gamma-L-Glu)(n+1) + ADP + phosphate + H(+)</text>
        <dbReference type="Rhea" id="RHEA:51912"/>
        <dbReference type="Rhea" id="RHEA-COMP:13257"/>
        <dbReference type="Rhea" id="RHEA-COMP:13258"/>
        <dbReference type="ChEBI" id="CHEBI:15378"/>
        <dbReference type="ChEBI" id="CHEBI:29985"/>
        <dbReference type="ChEBI" id="CHEBI:30616"/>
        <dbReference type="ChEBI" id="CHEBI:43474"/>
        <dbReference type="ChEBI" id="CHEBI:136572"/>
        <dbReference type="ChEBI" id="CHEBI:456216"/>
        <dbReference type="EC" id="6.3.2.17"/>
    </reaction>
</comment>
<evidence type="ECO:0000256" key="9">
    <source>
        <dbReference type="ARBA" id="ARBA00019357"/>
    </source>
</evidence>
<keyword evidence="27" id="KW-1185">Reference proteome</keyword>
<name>A0A918SSZ4_9GAMM</name>
<keyword evidence="11" id="KW-0479">Metal-binding</keyword>
<dbReference type="AlphaFoldDB" id="A0A918SSZ4"/>
<dbReference type="PIRSF" id="PIRSF001563">
    <property type="entry name" value="Folylpolyglu_synth"/>
    <property type="match status" value="1"/>
</dbReference>
<evidence type="ECO:0000256" key="13">
    <source>
        <dbReference type="ARBA" id="ARBA00022840"/>
    </source>
</evidence>
<dbReference type="PANTHER" id="PTHR11136">
    <property type="entry name" value="FOLYLPOLYGLUTAMATE SYNTHASE-RELATED"/>
    <property type="match status" value="1"/>
</dbReference>
<protein>
    <recommendedName>
        <fullName evidence="9">Dihydrofolate synthase/folylpolyglutamate synthase</fullName>
        <ecNumber evidence="7">6.3.2.12</ecNumber>
        <ecNumber evidence="8">6.3.2.17</ecNumber>
    </recommendedName>
    <alternativeName>
        <fullName evidence="18">Folylpoly-gamma-glutamate synthetase-dihydrofolate synthetase</fullName>
    </alternativeName>
    <alternativeName>
        <fullName evidence="16">Folylpolyglutamate synthetase</fullName>
    </alternativeName>
    <alternativeName>
        <fullName evidence="17">Tetrahydrofolylpolyglutamate synthase</fullName>
    </alternativeName>
</protein>
<evidence type="ECO:0000256" key="23">
    <source>
        <dbReference type="PIRNR" id="PIRNR001563"/>
    </source>
</evidence>
<evidence type="ECO:0000256" key="7">
    <source>
        <dbReference type="ARBA" id="ARBA00013023"/>
    </source>
</evidence>
<evidence type="ECO:0000259" key="24">
    <source>
        <dbReference type="Pfam" id="PF02875"/>
    </source>
</evidence>
<comment type="pathway">
    <text evidence="4">Cofactor biosynthesis; tetrahydrofolylpolyglutamate biosynthesis.</text>
</comment>
<evidence type="ECO:0000256" key="2">
    <source>
        <dbReference type="ARBA" id="ARBA00002714"/>
    </source>
</evidence>
<accession>A0A918SSZ4</accession>
<dbReference type="NCBIfam" id="TIGR01499">
    <property type="entry name" value="folC"/>
    <property type="match status" value="1"/>
</dbReference>
<comment type="subunit">
    <text evidence="6">Monomer.</text>
</comment>
<comment type="catalytic activity">
    <reaction evidence="19">
        <text>(6S)-5,6,7,8-tetrahydrofolyl-(gamma-L-Glu)(n) + L-glutamate + ATP = (6S)-5,6,7,8-tetrahydrofolyl-(gamma-L-Glu)(n+1) + ADP + phosphate + H(+)</text>
        <dbReference type="Rhea" id="RHEA:10580"/>
        <dbReference type="Rhea" id="RHEA-COMP:14738"/>
        <dbReference type="Rhea" id="RHEA-COMP:14740"/>
        <dbReference type="ChEBI" id="CHEBI:15378"/>
        <dbReference type="ChEBI" id="CHEBI:29985"/>
        <dbReference type="ChEBI" id="CHEBI:30616"/>
        <dbReference type="ChEBI" id="CHEBI:43474"/>
        <dbReference type="ChEBI" id="CHEBI:141005"/>
        <dbReference type="ChEBI" id="CHEBI:456216"/>
        <dbReference type="EC" id="6.3.2.17"/>
    </reaction>
</comment>
<evidence type="ECO:0000256" key="20">
    <source>
        <dbReference type="ARBA" id="ARBA00047808"/>
    </source>
</evidence>
<dbReference type="NCBIfam" id="NF008101">
    <property type="entry name" value="PRK10846.1"/>
    <property type="match status" value="1"/>
</dbReference>